<dbReference type="STRING" id="237069.SAMN05216498_0407"/>
<dbReference type="AlphaFoldDB" id="A0A1H0FZ24"/>
<sequence>MRLTNIQKRVIMSWVILLVFLAAGSYLFVFKSQINQLESHEETLSLEEQKEGVFMNRIKEQGTEVVDVSSIRSSIPESMLEDEIIHLLNQAAEASLTTVYSYHYADQSMITLQEDEEVKQLTMEISGDTPSIEHLNQFVRKLESSNRFINILMFDFQVRNGKITFQIQFQAYSRKFEDI</sequence>
<organism evidence="2 3">
    <name type="scientific">Tenuibacillus multivorans</name>
    <dbReference type="NCBI Taxonomy" id="237069"/>
    <lineage>
        <taxon>Bacteria</taxon>
        <taxon>Bacillati</taxon>
        <taxon>Bacillota</taxon>
        <taxon>Bacilli</taxon>
        <taxon>Bacillales</taxon>
        <taxon>Bacillaceae</taxon>
        <taxon>Tenuibacillus</taxon>
    </lineage>
</organism>
<protein>
    <submittedName>
        <fullName evidence="2">Uncharacterized protein</fullName>
    </submittedName>
</protein>
<feature type="transmembrane region" description="Helical" evidence="1">
    <location>
        <begin position="12"/>
        <end position="30"/>
    </location>
</feature>
<gene>
    <name evidence="2" type="ORF">SAMN05216498_0407</name>
</gene>
<evidence type="ECO:0000313" key="2">
    <source>
        <dbReference type="EMBL" id="SDN99907.1"/>
    </source>
</evidence>
<dbReference type="RefSeq" id="WP_093857943.1">
    <property type="nucleotide sequence ID" value="NZ_BJVZ01000020.1"/>
</dbReference>
<name>A0A1H0FZ24_9BACI</name>
<proteinExistence type="predicted"/>
<keyword evidence="1" id="KW-1133">Transmembrane helix</keyword>
<keyword evidence="3" id="KW-1185">Reference proteome</keyword>
<evidence type="ECO:0000256" key="1">
    <source>
        <dbReference type="SAM" id="Phobius"/>
    </source>
</evidence>
<dbReference type="Proteomes" id="UP000199334">
    <property type="component" value="Unassembled WGS sequence"/>
</dbReference>
<keyword evidence="1" id="KW-0472">Membrane</keyword>
<reference evidence="2 3" key="1">
    <citation type="submission" date="2016-10" db="EMBL/GenBank/DDBJ databases">
        <authorList>
            <person name="de Groot N.N."/>
        </authorList>
    </citation>
    <scope>NUCLEOTIDE SEQUENCE [LARGE SCALE GENOMIC DNA]</scope>
    <source>
        <strain evidence="2 3">CGMCC 1.3442</strain>
    </source>
</reference>
<dbReference type="EMBL" id="FNIG01000014">
    <property type="protein sequence ID" value="SDN99907.1"/>
    <property type="molecule type" value="Genomic_DNA"/>
</dbReference>
<evidence type="ECO:0000313" key="3">
    <source>
        <dbReference type="Proteomes" id="UP000199334"/>
    </source>
</evidence>
<accession>A0A1H0FZ24</accession>
<keyword evidence="1" id="KW-0812">Transmembrane</keyword>